<dbReference type="Proteomes" id="UP001153404">
    <property type="component" value="Unassembled WGS sequence"/>
</dbReference>
<proteinExistence type="predicted"/>
<dbReference type="EMBL" id="JAPDIA010000003">
    <property type="protein sequence ID" value="MDG0810590.1"/>
    <property type="molecule type" value="Genomic_DNA"/>
</dbReference>
<dbReference type="RefSeq" id="WP_277532505.1">
    <property type="nucleotide sequence ID" value="NZ_JAPDIA010000003.1"/>
</dbReference>
<keyword evidence="3" id="KW-1185">Reference proteome</keyword>
<name>A0A9X4KTN8_9BACL</name>
<evidence type="ECO:0000313" key="2">
    <source>
        <dbReference type="EMBL" id="MDG0810590.1"/>
    </source>
</evidence>
<dbReference type="AlphaFoldDB" id="A0A9X4KTN8"/>
<evidence type="ECO:0000313" key="3">
    <source>
        <dbReference type="Proteomes" id="UP001153404"/>
    </source>
</evidence>
<sequence length="208" mass="21844">MYVNGKAETTGTSTTAVVNGRTVTTVSLDPQKIAAKLAAEGKGAIITVVTGGSSDISVARLNGQSLEAINEYGATLELKTAHASYKVPASQLAPAALTAGLDSAAAPQDIELQVKIATSAADKRQLAETAAKADGFAVVGSPVDFTVNRIYKGQSAEVEQFSVYVERTIEIPDVTDPQKSNDRHRRGAGRLDAPCTDAGRCQWRQVLR</sequence>
<evidence type="ECO:0000256" key="1">
    <source>
        <dbReference type="SAM" id="MobiDB-lite"/>
    </source>
</evidence>
<comment type="caution">
    <text evidence="2">The sequence shown here is derived from an EMBL/GenBank/DDBJ whole genome shotgun (WGS) entry which is preliminary data.</text>
</comment>
<reference evidence="2" key="1">
    <citation type="submission" date="2022-10" db="EMBL/GenBank/DDBJ databases">
        <title>Comparative genomic analysis of Cohnella hashimotonis sp. nov., isolated from the International Space Station.</title>
        <authorList>
            <person name="Simpson A."/>
            <person name="Venkateswaran K."/>
        </authorList>
    </citation>
    <scope>NUCLEOTIDE SEQUENCE</scope>
    <source>
        <strain evidence="2">DSM 28161</strain>
    </source>
</reference>
<protein>
    <submittedName>
        <fullName evidence="2">Uncharacterized protein</fullName>
    </submittedName>
</protein>
<organism evidence="2 3">
    <name type="scientific">Cohnella rhizosphaerae</name>
    <dbReference type="NCBI Taxonomy" id="1457232"/>
    <lineage>
        <taxon>Bacteria</taxon>
        <taxon>Bacillati</taxon>
        <taxon>Bacillota</taxon>
        <taxon>Bacilli</taxon>
        <taxon>Bacillales</taxon>
        <taxon>Paenibacillaceae</taxon>
        <taxon>Cohnella</taxon>
    </lineage>
</organism>
<gene>
    <name evidence="2" type="ORF">OMP40_15375</name>
</gene>
<feature type="region of interest" description="Disordered" evidence="1">
    <location>
        <begin position="174"/>
        <end position="194"/>
    </location>
</feature>
<accession>A0A9X4KTN8</accession>